<dbReference type="VEuPathDB" id="VectorBase:LOC119178585"/>
<evidence type="ECO:0000256" key="4">
    <source>
        <dbReference type="ARBA" id="ARBA00023136"/>
    </source>
</evidence>
<keyword evidence="2 6" id="KW-0812">Transmembrane</keyword>
<reference evidence="7" key="2">
    <citation type="submission" date="2021-09" db="EMBL/GenBank/DDBJ databases">
        <authorList>
            <person name="Jia N."/>
            <person name="Wang J."/>
            <person name="Shi W."/>
            <person name="Du L."/>
            <person name="Sun Y."/>
            <person name="Zhan W."/>
            <person name="Jiang J."/>
            <person name="Wang Q."/>
            <person name="Zhang B."/>
            <person name="Ji P."/>
            <person name="Sakyi L.B."/>
            <person name="Cui X."/>
            <person name="Yuan T."/>
            <person name="Jiang B."/>
            <person name="Yang W."/>
            <person name="Lam T.T.-Y."/>
            <person name="Chang Q."/>
            <person name="Ding S."/>
            <person name="Wang X."/>
            <person name="Zhu J."/>
            <person name="Ruan X."/>
            <person name="Zhao L."/>
            <person name="Wei J."/>
            <person name="Que T."/>
            <person name="Du C."/>
            <person name="Cheng J."/>
            <person name="Dai P."/>
            <person name="Han X."/>
            <person name="Huang E."/>
            <person name="Gao Y."/>
            <person name="Liu J."/>
            <person name="Shao H."/>
            <person name="Ye R."/>
            <person name="Li L."/>
            <person name="Wei W."/>
            <person name="Wang X."/>
            <person name="Wang C."/>
            <person name="Huo Q."/>
            <person name="Li W."/>
            <person name="Guo W."/>
            <person name="Chen H."/>
            <person name="Chen S."/>
            <person name="Zhou L."/>
            <person name="Zhou L."/>
            <person name="Ni X."/>
            <person name="Tian J."/>
            <person name="Zhou Y."/>
            <person name="Sheng Y."/>
            <person name="Liu T."/>
            <person name="Pan Y."/>
            <person name="Xia L."/>
            <person name="Li J."/>
            <person name="Zhao F."/>
            <person name="Cao W."/>
        </authorList>
    </citation>
    <scope>NUCLEOTIDE SEQUENCE</scope>
    <source>
        <strain evidence="7">Rmic-2018</strain>
        <tissue evidence="7">Larvae</tissue>
    </source>
</reference>
<comment type="caution">
    <text evidence="7">The sequence shown here is derived from an EMBL/GenBank/DDBJ whole genome shotgun (WGS) entry which is preliminary data.</text>
</comment>
<feature type="transmembrane region" description="Helical" evidence="6">
    <location>
        <begin position="576"/>
        <end position="595"/>
    </location>
</feature>
<feature type="transmembrane region" description="Helical" evidence="6">
    <location>
        <begin position="318"/>
        <end position="335"/>
    </location>
</feature>
<feature type="transmembrane region" description="Helical" evidence="6">
    <location>
        <begin position="601"/>
        <end position="620"/>
    </location>
</feature>
<feature type="transmembrane region" description="Helical" evidence="6">
    <location>
        <begin position="539"/>
        <end position="564"/>
    </location>
</feature>
<name>A0A9J6EYC5_RHIMP</name>
<feature type="transmembrane region" description="Helical" evidence="6">
    <location>
        <begin position="342"/>
        <end position="362"/>
    </location>
</feature>
<dbReference type="AlphaFoldDB" id="A0A9J6EYC5"/>
<dbReference type="InterPro" id="IPR005828">
    <property type="entry name" value="MFS_sugar_transport-like"/>
</dbReference>
<accession>A0A9J6EYC5</accession>
<feature type="transmembrane region" description="Helical" evidence="6">
    <location>
        <begin position="368"/>
        <end position="388"/>
    </location>
</feature>
<feature type="transmembrane region" description="Helical" evidence="6">
    <location>
        <begin position="485"/>
        <end position="502"/>
    </location>
</feature>
<dbReference type="Gene3D" id="1.20.1250.20">
    <property type="entry name" value="MFS general substrate transporter like domains"/>
    <property type="match status" value="1"/>
</dbReference>
<dbReference type="EMBL" id="JABSTU010000001">
    <property type="protein sequence ID" value="KAH8039295.1"/>
    <property type="molecule type" value="Genomic_DNA"/>
</dbReference>
<dbReference type="Pfam" id="PF00083">
    <property type="entry name" value="Sugar_tr"/>
    <property type="match status" value="1"/>
</dbReference>
<feature type="transmembrane region" description="Helical" evidence="6">
    <location>
        <begin position="451"/>
        <end position="473"/>
    </location>
</feature>
<dbReference type="Proteomes" id="UP000821866">
    <property type="component" value="Chromosome 1"/>
</dbReference>
<feature type="region of interest" description="Disordered" evidence="5">
    <location>
        <begin position="1"/>
        <end position="144"/>
    </location>
</feature>
<evidence type="ECO:0000313" key="8">
    <source>
        <dbReference type="Proteomes" id="UP000821866"/>
    </source>
</evidence>
<evidence type="ECO:0000256" key="1">
    <source>
        <dbReference type="ARBA" id="ARBA00004141"/>
    </source>
</evidence>
<keyword evidence="4 6" id="KW-0472">Membrane</keyword>
<feature type="compositionally biased region" description="Basic and acidic residues" evidence="5">
    <location>
        <begin position="72"/>
        <end position="81"/>
    </location>
</feature>
<evidence type="ECO:0000313" key="7">
    <source>
        <dbReference type="EMBL" id="KAH8039295.1"/>
    </source>
</evidence>
<feature type="transmembrane region" description="Helical" evidence="6">
    <location>
        <begin position="514"/>
        <end position="533"/>
    </location>
</feature>
<sequence length="701" mass="76920">MGEDMGTSGEIATPEVSTKSPEATTGRGKRNRVESTERNLNGPERLWHGVTDAKSKKYALETRSASSSPVRGQDRDADYGKDSPSTRPIPSNGCVPCVEVKKKKKKNKGAMLPNDPVPEEEIAPRTQNSNTAAQGEAGDENIPYGEGDYQRRVLITSVSSGTIYYTQSLLFWMAWYEMDHWCRRPSGFANMSVAAWKELAIPRFANGSYSQCTVRVPPDGGNWARVEPCVEWEFDTDEHGNTAVSQWSVVCQWRHLADVARGANMAAMIFMLLATGPIADRIGRKTMGVRALVASLITLAATCVATDLQTFILVRSVAAAATGSLLVFLVLLYEITTSTRRLLYTTLSTTFSFVVPRLLLTFATAFKLSWTVCHSLLALCALVLLAAFRVLDESPSWLLAVQREDEARRVAMKVANINQASITVCQEFFKKHINQVQHLTDGTTGTIQASYVTYALTAFIWAVLGFTFIHVMISSPTTHKTHVRALIDVGITPMLMALWPWLEDGRRVRNVASIAALVYSASSALLFCLYTDYDTALRLILLGVMRLASLFVNLLEFYLTLAAFSIDSRCTGSCTSLAFFMIGVATALVTFNRVLGSREDSVLVVETILMAATAVAILYVPSKNDLQLRTIDYVDPVSLPPKLSRPVDSGLLPCPPALPVITEVETKASPADVCPSSKKKAKGKQIPEQYAVRASKLPINW</sequence>
<protein>
    <submittedName>
        <fullName evidence="7">Uncharacterized protein</fullName>
    </submittedName>
</protein>
<keyword evidence="8" id="KW-1185">Reference proteome</keyword>
<evidence type="ECO:0000256" key="5">
    <source>
        <dbReference type="SAM" id="MobiDB-lite"/>
    </source>
</evidence>
<organism evidence="7 8">
    <name type="scientific">Rhipicephalus microplus</name>
    <name type="common">Cattle tick</name>
    <name type="synonym">Boophilus microplus</name>
    <dbReference type="NCBI Taxonomy" id="6941"/>
    <lineage>
        <taxon>Eukaryota</taxon>
        <taxon>Metazoa</taxon>
        <taxon>Ecdysozoa</taxon>
        <taxon>Arthropoda</taxon>
        <taxon>Chelicerata</taxon>
        <taxon>Arachnida</taxon>
        <taxon>Acari</taxon>
        <taxon>Parasitiformes</taxon>
        <taxon>Ixodida</taxon>
        <taxon>Ixodoidea</taxon>
        <taxon>Ixodidae</taxon>
        <taxon>Rhipicephalinae</taxon>
        <taxon>Rhipicephalus</taxon>
        <taxon>Boophilus</taxon>
    </lineage>
</organism>
<proteinExistence type="predicted"/>
<evidence type="ECO:0000256" key="6">
    <source>
        <dbReference type="SAM" id="Phobius"/>
    </source>
</evidence>
<feature type="transmembrane region" description="Helical" evidence="6">
    <location>
        <begin position="291"/>
        <end position="312"/>
    </location>
</feature>
<feature type="compositionally biased region" description="Basic and acidic residues" evidence="5">
    <location>
        <begin position="45"/>
        <end position="60"/>
    </location>
</feature>
<comment type="subcellular location">
    <subcellularLocation>
        <location evidence="1">Membrane</location>
        <topology evidence="1">Multi-pass membrane protein</topology>
    </subcellularLocation>
</comment>
<dbReference type="GO" id="GO:0016020">
    <property type="term" value="C:membrane"/>
    <property type="evidence" value="ECO:0007669"/>
    <property type="project" value="UniProtKB-SubCell"/>
</dbReference>
<keyword evidence="3 6" id="KW-1133">Transmembrane helix</keyword>
<reference evidence="7" key="1">
    <citation type="journal article" date="2020" name="Cell">
        <title>Large-Scale Comparative Analyses of Tick Genomes Elucidate Their Genetic Diversity and Vector Capacities.</title>
        <authorList>
            <consortium name="Tick Genome and Microbiome Consortium (TIGMIC)"/>
            <person name="Jia N."/>
            <person name="Wang J."/>
            <person name="Shi W."/>
            <person name="Du L."/>
            <person name="Sun Y."/>
            <person name="Zhan W."/>
            <person name="Jiang J.F."/>
            <person name="Wang Q."/>
            <person name="Zhang B."/>
            <person name="Ji P."/>
            <person name="Bell-Sakyi L."/>
            <person name="Cui X.M."/>
            <person name="Yuan T.T."/>
            <person name="Jiang B.G."/>
            <person name="Yang W.F."/>
            <person name="Lam T.T."/>
            <person name="Chang Q.C."/>
            <person name="Ding S.J."/>
            <person name="Wang X.J."/>
            <person name="Zhu J.G."/>
            <person name="Ruan X.D."/>
            <person name="Zhao L."/>
            <person name="Wei J.T."/>
            <person name="Ye R.Z."/>
            <person name="Que T.C."/>
            <person name="Du C.H."/>
            <person name="Zhou Y.H."/>
            <person name="Cheng J.X."/>
            <person name="Dai P.F."/>
            <person name="Guo W.B."/>
            <person name="Han X.H."/>
            <person name="Huang E.J."/>
            <person name="Li L.F."/>
            <person name="Wei W."/>
            <person name="Gao Y.C."/>
            <person name="Liu J.Z."/>
            <person name="Shao H.Z."/>
            <person name="Wang X."/>
            <person name="Wang C.C."/>
            <person name="Yang T.C."/>
            <person name="Huo Q.B."/>
            <person name="Li W."/>
            <person name="Chen H.Y."/>
            <person name="Chen S.E."/>
            <person name="Zhou L.G."/>
            <person name="Ni X.B."/>
            <person name="Tian J.H."/>
            <person name="Sheng Y."/>
            <person name="Liu T."/>
            <person name="Pan Y.S."/>
            <person name="Xia L.Y."/>
            <person name="Li J."/>
            <person name="Zhao F."/>
            <person name="Cao W.C."/>
        </authorList>
    </citation>
    <scope>NUCLEOTIDE SEQUENCE</scope>
    <source>
        <strain evidence="7">Rmic-2018</strain>
    </source>
</reference>
<gene>
    <name evidence="7" type="ORF">HPB51_005541</name>
</gene>
<dbReference type="GO" id="GO:0022857">
    <property type="term" value="F:transmembrane transporter activity"/>
    <property type="evidence" value="ECO:0007669"/>
    <property type="project" value="InterPro"/>
</dbReference>
<evidence type="ECO:0000256" key="2">
    <source>
        <dbReference type="ARBA" id="ARBA00022692"/>
    </source>
</evidence>
<dbReference type="InterPro" id="IPR036259">
    <property type="entry name" value="MFS_trans_sf"/>
</dbReference>
<dbReference type="PANTHER" id="PTHR24064">
    <property type="entry name" value="SOLUTE CARRIER FAMILY 22 MEMBER"/>
    <property type="match status" value="1"/>
</dbReference>
<evidence type="ECO:0000256" key="3">
    <source>
        <dbReference type="ARBA" id="ARBA00022989"/>
    </source>
</evidence>
<dbReference type="SUPFAM" id="SSF103473">
    <property type="entry name" value="MFS general substrate transporter"/>
    <property type="match status" value="1"/>
</dbReference>